<protein>
    <submittedName>
        <fullName evidence="1">Uncharacterized protein</fullName>
    </submittedName>
</protein>
<name>A0A0D2C6D1_9EURO</name>
<proteinExistence type="predicted"/>
<dbReference type="HOGENOM" id="CLU_1855066_0_0_1"/>
<reference evidence="1 2" key="1">
    <citation type="submission" date="2015-01" db="EMBL/GenBank/DDBJ databases">
        <title>The Genome Sequence of Cladophialophora immunda CBS83496.</title>
        <authorList>
            <consortium name="The Broad Institute Genomics Platform"/>
            <person name="Cuomo C."/>
            <person name="de Hoog S."/>
            <person name="Gorbushina A."/>
            <person name="Stielow B."/>
            <person name="Teixiera M."/>
            <person name="Abouelleil A."/>
            <person name="Chapman S.B."/>
            <person name="Priest M."/>
            <person name="Young S.K."/>
            <person name="Wortman J."/>
            <person name="Nusbaum C."/>
            <person name="Birren B."/>
        </authorList>
    </citation>
    <scope>NUCLEOTIDE SEQUENCE [LARGE SCALE GENOMIC DNA]</scope>
    <source>
        <strain evidence="1 2">CBS 83496</strain>
    </source>
</reference>
<keyword evidence="2" id="KW-1185">Reference proteome</keyword>
<sequence length="138" mass="15513">MKSWQDRAGFAPKDATRRTTGVFWLRRVSKSSGHINSRHENVGPDWSLLGNIEVMGVLRDHPNSPRKHIRSGRSPLIRLLSGFQKARFAGQIPPLEPMTRPSPTRAIISGKLLLQSMLFHARRTSTSTPDTPCLRPPQ</sequence>
<dbReference type="GeneID" id="27348334"/>
<dbReference type="VEuPathDB" id="FungiDB:PV07_09140"/>
<dbReference type="EMBL" id="KN847044">
    <property type="protein sequence ID" value="KIW26010.1"/>
    <property type="molecule type" value="Genomic_DNA"/>
</dbReference>
<dbReference type="AlphaFoldDB" id="A0A0D2C6D1"/>
<evidence type="ECO:0000313" key="2">
    <source>
        <dbReference type="Proteomes" id="UP000054466"/>
    </source>
</evidence>
<accession>A0A0D2C6D1</accession>
<dbReference type="Proteomes" id="UP000054466">
    <property type="component" value="Unassembled WGS sequence"/>
</dbReference>
<dbReference type="RefSeq" id="XP_016246226.1">
    <property type="nucleotide sequence ID" value="XM_016396370.1"/>
</dbReference>
<organism evidence="1 2">
    <name type="scientific">Cladophialophora immunda</name>
    <dbReference type="NCBI Taxonomy" id="569365"/>
    <lineage>
        <taxon>Eukaryota</taxon>
        <taxon>Fungi</taxon>
        <taxon>Dikarya</taxon>
        <taxon>Ascomycota</taxon>
        <taxon>Pezizomycotina</taxon>
        <taxon>Eurotiomycetes</taxon>
        <taxon>Chaetothyriomycetidae</taxon>
        <taxon>Chaetothyriales</taxon>
        <taxon>Herpotrichiellaceae</taxon>
        <taxon>Cladophialophora</taxon>
    </lineage>
</organism>
<evidence type="ECO:0000313" key="1">
    <source>
        <dbReference type="EMBL" id="KIW26010.1"/>
    </source>
</evidence>
<gene>
    <name evidence="1" type="ORF">PV07_09140</name>
</gene>